<protein>
    <submittedName>
        <fullName evidence="2">Uncharacterized protein</fullName>
    </submittedName>
</protein>
<dbReference type="AlphaFoldDB" id="A0A224Y5F4"/>
<evidence type="ECO:0000256" key="1">
    <source>
        <dbReference type="SAM" id="Phobius"/>
    </source>
</evidence>
<name>A0A224Y5F4_9ACAR</name>
<sequence>MALMLKNENVRVHNLWHVYYCILYMQAMLAKFRMLWTHGTFLLPAHKQNTAIFAVYFMFFIIIYCIAGSVRWIMYCYKQSSVCLHILPNIRQATSDVLNRVFCAHVSSSFYLQLCPCATGYCVELHGCLLQL</sequence>
<accession>A0A224Y5F4</accession>
<keyword evidence="1" id="KW-0812">Transmembrane</keyword>
<proteinExistence type="predicted"/>
<feature type="transmembrane region" description="Helical" evidence="1">
    <location>
        <begin position="12"/>
        <end position="30"/>
    </location>
</feature>
<organism evidence="2">
    <name type="scientific">Rhipicephalus zambeziensis</name>
    <dbReference type="NCBI Taxonomy" id="60191"/>
    <lineage>
        <taxon>Eukaryota</taxon>
        <taxon>Metazoa</taxon>
        <taxon>Ecdysozoa</taxon>
        <taxon>Arthropoda</taxon>
        <taxon>Chelicerata</taxon>
        <taxon>Arachnida</taxon>
        <taxon>Acari</taxon>
        <taxon>Parasitiformes</taxon>
        <taxon>Ixodida</taxon>
        <taxon>Ixodoidea</taxon>
        <taxon>Ixodidae</taxon>
        <taxon>Rhipicephalinae</taxon>
        <taxon>Rhipicephalus</taxon>
        <taxon>Rhipicephalus</taxon>
    </lineage>
</organism>
<dbReference type="EMBL" id="GFPF01001621">
    <property type="protein sequence ID" value="MAA12767.1"/>
    <property type="molecule type" value="Transcribed_RNA"/>
</dbReference>
<evidence type="ECO:0000313" key="2">
    <source>
        <dbReference type="EMBL" id="MAA12767.1"/>
    </source>
</evidence>
<reference evidence="2" key="1">
    <citation type="journal article" date="2017" name="Parasit. Vectors">
        <title>Sialotranscriptomics of Rhipicephalus zambeziensis reveals intricate expression profiles of secretory proteins and suggests tight temporal transcriptional regulation during blood-feeding.</title>
        <authorList>
            <person name="de Castro M.H."/>
            <person name="de Klerk D."/>
            <person name="Pienaar R."/>
            <person name="Rees D.J.G."/>
            <person name="Mans B.J."/>
        </authorList>
    </citation>
    <scope>NUCLEOTIDE SEQUENCE</scope>
    <source>
        <tissue evidence="2">Salivary glands</tissue>
    </source>
</reference>
<keyword evidence="1" id="KW-1133">Transmembrane helix</keyword>
<feature type="transmembrane region" description="Helical" evidence="1">
    <location>
        <begin position="50"/>
        <end position="70"/>
    </location>
</feature>
<keyword evidence="1" id="KW-0472">Membrane</keyword>